<dbReference type="RefSeq" id="WP_190181219.1">
    <property type="nucleotide sequence ID" value="NZ_BMVF01000024.1"/>
</dbReference>
<feature type="compositionally biased region" description="Pro residues" evidence="1">
    <location>
        <begin position="412"/>
        <end position="426"/>
    </location>
</feature>
<feature type="region of interest" description="Disordered" evidence="1">
    <location>
        <begin position="355"/>
        <end position="429"/>
    </location>
</feature>
<comment type="caution">
    <text evidence="3">The sequence shown here is derived from an EMBL/GenBank/DDBJ whole genome shotgun (WGS) entry which is preliminary data.</text>
</comment>
<protein>
    <recommendedName>
        <fullName evidence="2">Ricin B lectin domain-containing protein</fullName>
    </recommendedName>
</protein>
<feature type="region of interest" description="Disordered" evidence="1">
    <location>
        <begin position="281"/>
        <end position="326"/>
    </location>
</feature>
<feature type="compositionally biased region" description="Low complexity" evidence="1">
    <location>
        <begin position="361"/>
        <end position="395"/>
    </location>
</feature>
<evidence type="ECO:0000259" key="2">
    <source>
        <dbReference type="SMART" id="SM00458"/>
    </source>
</evidence>
<organism evidence="3 4">
    <name type="scientific">Streptomyces naganishii JCM 4654</name>
    <dbReference type="NCBI Taxonomy" id="1306179"/>
    <lineage>
        <taxon>Bacteria</taxon>
        <taxon>Bacillati</taxon>
        <taxon>Actinomycetota</taxon>
        <taxon>Actinomycetes</taxon>
        <taxon>Kitasatosporales</taxon>
        <taxon>Streptomycetaceae</taxon>
        <taxon>Streptomyces</taxon>
    </lineage>
</organism>
<dbReference type="InterPro" id="IPR035992">
    <property type="entry name" value="Ricin_B-like_lectins"/>
</dbReference>
<evidence type="ECO:0000256" key="1">
    <source>
        <dbReference type="SAM" id="MobiDB-lite"/>
    </source>
</evidence>
<dbReference type="AlphaFoldDB" id="A0A918YAP5"/>
<accession>A0A918YAP5</accession>
<dbReference type="PROSITE" id="PS50231">
    <property type="entry name" value="RICIN_B_LECTIN"/>
    <property type="match status" value="1"/>
</dbReference>
<evidence type="ECO:0000313" key="4">
    <source>
        <dbReference type="Proteomes" id="UP000608955"/>
    </source>
</evidence>
<feature type="region of interest" description="Disordered" evidence="1">
    <location>
        <begin position="537"/>
        <end position="558"/>
    </location>
</feature>
<reference evidence="3" key="2">
    <citation type="submission" date="2020-09" db="EMBL/GenBank/DDBJ databases">
        <authorList>
            <person name="Sun Q."/>
            <person name="Ohkuma M."/>
        </authorList>
    </citation>
    <scope>NUCLEOTIDE SEQUENCE</scope>
    <source>
        <strain evidence="3">JCM 4654</strain>
    </source>
</reference>
<dbReference type="SUPFAM" id="SSF50370">
    <property type="entry name" value="Ricin B-like lectins"/>
    <property type="match status" value="1"/>
</dbReference>
<proteinExistence type="predicted"/>
<feature type="region of interest" description="Disordered" evidence="1">
    <location>
        <begin position="1"/>
        <end position="24"/>
    </location>
</feature>
<name>A0A918YAP5_9ACTN</name>
<dbReference type="Gene3D" id="2.80.10.50">
    <property type="match status" value="1"/>
</dbReference>
<sequence>MARADGTGDEAESGDTGGEGADCGTNASDARLTALLRAGSPMVYPALRELRARHRPRVLAYARRCTASDSAAAQLAAQAFTLAARETARGVDQGVPVRLQLLLLTGRLAASWARDGRSGGLDSGLLLVLNTAGGEGPVPPLLGAFQSLPLRAQGLIWYRVVEQESEERTAAYLGVTRQDVVHETPRALQAMAQACLRTRLAASDDPRCGDFRRLIEESVRPENPRTSIDLQAHMAYCGHCTAAFEEQSALRDHPRTALAEGLLPWAGAAYVSLRPAGVGPADGTGAGPGKGGGGGGAGTGGPDADGTGTASRSTRARAGGRTSAWPPSRRYMLASAALGVALAPFLIFALTSSGGTRSQRSAGAVTTPPAPAPRVTVTATVPGPTVTPSPSATSRPPSPNPEPRPSRTARPAPTPTPTPSPTPYPPGASYAQVVNVATGRCLDVAGDFDNGTDVDLEPCGSAGTQRWRVDASRGVVQSAADPDFCLDSRGSVDNGVGIWHCDSVDGRNGRNLTFTVDPDGVIRPAIALETGLTPHSDGSLSFDPLTGGTAQRWQAGAA</sequence>
<dbReference type="SMART" id="SM00458">
    <property type="entry name" value="RICIN"/>
    <property type="match status" value="1"/>
</dbReference>
<dbReference type="InterPro" id="IPR000772">
    <property type="entry name" value="Ricin_B_lectin"/>
</dbReference>
<gene>
    <name evidence="3" type="ORF">GCM10010508_62310</name>
</gene>
<reference evidence="3" key="1">
    <citation type="journal article" date="2014" name="Int. J. Syst. Evol. Microbiol.">
        <title>Complete genome sequence of Corynebacterium casei LMG S-19264T (=DSM 44701T), isolated from a smear-ripened cheese.</title>
        <authorList>
            <consortium name="US DOE Joint Genome Institute (JGI-PGF)"/>
            <person name="Walter F."/>
            <person name="Albersmeier A."/>
            <person name="Kalinowski J."/>
            <person name="Ruckert C."/>
        </authorList>
    </citation>
    <scope>NUCLEOTIDE SEQUENCE</scope>
    <source>
        <strain evidence="3">JCM 4654</strain>
    </source>
</reference>
<feature type="compositionally biased region" description="Low complexity" evidence="1">
    <location>
        <begin position="304"/>
        <end position="324"/>
    </location>
</feature>
<feature type="compositionally biased region" description="Gly residues" evidence="1">
    <location>
        <begin position="281"/>
        <end position="303"/>
    </location>
</feature>
<feature type="domain" description="Ricin B lectin" evidence="2">
    <location>
        <begin position="428"/>
        <end position="556"/>
    </location>
</feature>
<dbReference type="Proteomes" id="UP000608955">
    <property type="component" value="Unassembled WGS sequence"/>
</dbReference>
<dbReference type="Pfam" id="PF00652">
    <property type="entry name" value="Ricin_B_lectin"/>
    <property type="match status" value="1"/>
</dbReference>
<dbReference type="EMBL" id="BMVF01000024">
    <property type="protein sequence ID" value="GHD95885.1"/>
    <property type="molecule type" value="Genomic_DNA"/>
</dbReference>
<evidence type="ECO:0000313" key="3">
    <source>
        <dbReference type="EMBL" id="GHD95885.1"/>
    </source>
</evidence>
<keyword evidence="4" id="KW-1185">Reference proteome</keyword>